<name>A0A261FQF9_9BIFI</name>
<feature type="transmembrane region" description="Helical" evidence="2">
    <location>
        <begin position="310"/>
        <end position="331"/>
    </location>
</feature>
<feature type="transmembrane region" description="Helical" evidence="2">
    <location>
        <begin position="120"/>
        <end position="141"/>
    </location>
</feature>
<sequence length="333" mass="36375">MSAILTPVGLLLIILTGYLFRRFGLFGKRDYRILQTVEFDIVLPGAIVYSFATNPHDISLLWISVFAFFCSLLPVVFIFLTTRRRNVTDRAFLMLNGAGFNLGCFCFPVVQSFWGAGAVVPAAMFDIGNCVMVAAGTNVLTQQLLHIQPGKTLAEQHAGAAPTLPYVKPKDKDAKRLARRALWRTIGKSFFGSVPFDTYLLMIALTVFDVHVPAWIATFCQPLSNANALVSMLMVGMLMDLPQSKHDVKEVLAVVAWRVPFSIAFACAAWFLLPFSASIRAVAVICTLAPIAIFSTLFTDKVLGNAKLAGFSLALTAMISLVLMAIAHMLMGV</sequence>
<dbReference type="AlphaFoldDB" id="A0A261FQF9"/>
<dbReference type="RefSeq" id="WP_094667007.1">
    <property type="nucleotide sequence ID" value="NZ_MWWW01000004.1"/>
</dbReference>
<gene>
    <name evidence="3" type="ORF">BMYO_0492</name>
</gene>
<dbReference type="OrthoDB" id="3238334at2"/>
<comment type="caution">
    <text evidence="3">The sequence shown here is derived from an EMBL/GenBank/DDBJ whole genome shotgun (WGS) entry which is preliminary data.</text>
</comment>
<organism evidence="3 4">
    <name type="scientific">Bifidobacterium myosotis</name>
    <dbReference type="NCBI Taxonomy" id="1630166"/>
    <lineage>
        <taxon>Bacteria</taxon>
        <taxon>Bacillati</taxon>
        <taxon>Actinomycetota</taxon>
        <taxon>Actinomycetes</taxon>
        <taxon>Bifidobacteriales</taxon>
        <taxon>Bifidobacteriaceae</taxon>
        <taxon>Bifidobacterium</taxon>
    </lineage>
</organism>
<feature type="transmembrane region" description="Helical" evidence="2">
    <location>
        <begin position="92"/>
        <end position="114"/>
    </location>
</feature>
<dbReference type="PANTHER" id="PTHR36838:SF3">
    <property type="entry name" value="TRANSPORTER AUXIN EFFLUX CARRIER EC FAMILY"/>
    <property type="match status" value="1"/>
</dbReference>
<feature type="transmembrane region" description="Helical" evidence="2">
    <location>
        <begin position="214"/>
        <end position="239"/>
    </location>
</feature>
<feature type="transmembrane region" description="Helical" evidence="2">
    <location>
        <begin position="279"/>
        <end position="298"/>
    </location>
</feature>
<keyword evidence="1" id="KW-0813">Transport</keyword>
<feature type="transmembrane region" description="Helical" evidence="2">
    <location>
        <begin position="33"/>
        <end position="52"/>
    </location>
</feature>
<evidence type="ECO:0000256" key="1">
    <source>
        <dbReference type="ARBA" id="ARBA00022448"/>
    </source>
</evidence>
<feature type="transmembrane region" description="Helical" evidence="2">
    <location>
        <begin position="251"/>
        <end position="273"/>
    </location>
</feature>
<reference evidence="3 4" key="1">
    <citation type="journal article" date="2017" name="BMC Genomics">
        <title>Comparative genomic and phylogenomic analyses of the Bifidobacteriaceae family.</title>
        <authorList>
            <person name="Lugli G.A."/>
            <person name="Milani C."/>
            <person name="Turroni F."/>
            <person name="Duranti S."/>
            <person name="Mancabelli L."/>
            <person name="Mangifesta M."/>
            <person name="Ferrario C."/>
            <person name="Modesto M."/>
            <person name="Mattarelli P."/>
            <person name="Jiri K."/>
            <person name="van Sinderen D."/>
            <person name="Ventura M."/>
        </authorList>
    </citation>
    <scope>NUCLEOTIDE SEQUENCE [LARGE SCALE GENOMIC DNA]</scope>
    <source>
        <strain evidence="3 4">DSM 100196</strain>
    </source>
</reference>
<evidence type="ECO:0000313" key="4">
    <source>
        <dbReference type="Proteomes" id="UP000216871"/>
    </source>
</evidence>
<feature type="transmembrane region" description="Helical" evidence="2">
    <location>
        <begin position="189"/>
        <end position="208"/>
    </location>
</feature>
<keyword evidence="4" id="KW-1185">Reference proteome</keyword>
<feature type="transmembrane region" description="Helical" evidence="2">
    <location>
        <begin position="6"/>
        <end position="21"/>
    </location>
</feature>
<accession>A0A261FQF9</accession>
<feature type="transmembrane region" description="Helical" evidence="2">
    <location>
        <begin position="58"/>
        <end position="80"/>
    </location>
</feature>
<dbReference type="Proteomes" id="UP000216871">
    <property type="component" value="Unassembled WGS sequence"/>
</dbReference>
<protein>
    <submittedName>
        <fullName evidence="3">Permease</fullName>
    </submittedName>
</protein>
<keyword evidence="2" id="KW-1133">Transmembrane helix</keyword>
<evidence type="ECO:0000256" key="2">
    <source>
        <dbReference type="SAM" id="Phobius"/>
    </source>
</evidence>
<dbReference type="PANTHER" id="PTHR36838">
    <property type="entry name" value="AUXIN EFFLUX CARRIER FAMILY PROTEIN"/>
    <property type="match status" value="1"/>
</dbReference>
<dbReference type="EMBL" id="MWWW01000004">
    <property type="protein sequence ID" value="OZG61193.1"/>
    <property type="molecule type" value="Genomic_DNA"/>
</dbReference>
<evidence type="ECO:0000313" key="3">
    <source>
        <dbReference type="EMBL" id="OZG61193.1"/>
    </source>
</evidence>
<proteinExistence type="predicted"/>
<keyword evidence="2" id="KW-0472">Membrane</keyword>
<keyword evidence="2" id="KW-0812">Transmembrane</keyword>